<dbReference type="Proteomes" id="UP001233999">
    <property type="component" value="Unassembled WGS sequence"/>
</dbReference>
<evidence type="ECO:0000259" key="1">
    <source>
        <dbReference type="Pfam" id="PF01073"/>
    </source>
</evidence>
<feature type="domain" description="3-beta hydroxysteroid dehydrogenase/isomerase" evidence="1">
    <location>
        <begin position="6"/>
        <end position="71"/>
    </location>
</feature>
<protein>
    <recommendedName>
        <fullName evidence="1">3-beta hydroxysteroid dehydrogenase/isomerase domain-containing protein</fullName>
    </recommendedName>
</protein>
<accession>A0AAD7ZQ96</accession>
<dbReference type="SUPFAM" id="SSF51735">
    <property type="entry name" value="NAD(P)-binding Rossmann-fold domains"/>
    <property type="match status" value="1"/>
</dbReference>
<dbReference type="InterPro" id="IPR002225">
    <property type="entry name" value="3Beta_OHSteriod_DH/Estase"/>
</dbReference>
<dbReference type="GO" id="GO:0006694">
    <property type="term" value="P:steroid biosynthetic process"/>
    <property type="evidence" value="ECO:0007669"/>
    <property type="project" value="InterPro"/>
</dbReference>
<evidence type="ECO:0000313" key="3">
    <source>
        <dbReference type="Proteomes" id="UP001233999"/>
    </source>
</evidence>
<keyword evidence="3" id="KW-1185">Reference proteome</keyword>
<comment type="caution">
    <text evidence="2">The sequence shown here is derived from an EMBL/GenBank/DDBJ whole genome shotgun (WGS) entry which is preliminary data.</text>
</comment>
<dbReference type="GO" id="GO:0016616">
    <property type="term" value="F:oxidoreductase activity, acting on the CH-OH group of donors, NAD or NADP as acceptor"/>
    <property type="evidence" value="ECO:0007669"/>
    <property type="project" value="InterPro"/>
</dbReference>
<reference evidence="2" key="2">
    <citation type="submission" date="2023-05" db="EMBL/GenBank/DDBJ databases">
        <authorList>
            <person name="Fouks B."/>
        </authorList>
    </citation>
    <scope>NUCLEOTIDE SEQUENCE</scope>
    <source>
        <strain evidence="2">Stay&amp;Tobe</strain>
        <tissue evidence="2">Testes</tissue>
    </source>
</reference>
<dbReference type="Pfam" id="PF01073">
    <property type="entry name" value="3Beta_HSD"/>
    <property type="match status" value="1"/>
</dbReference>
<dbReference type="EMBL" id="JASPKZ010007502">
    <property type="protein sequence ID" value="KAJ9583898.1"/>
    <property type="molecule type" value="Genomic_DNA"/>
</dbReference>
<proteinExistence type="predicted"/>
<dbReference type="Gene3D" id="3.40.50.720">
    <property type="entry name" value="NAD(P)-binding Rossmann-like Domain"/>
    <property type="match status" value="1"/>
</dbReference>
<evidence type="ECO:0000313" key="2">
    <source>
        <dbReference type="EMBL" id="KAJ9583898.1"/>
    </source>
</evidence>
<sequence length="103" mass="11388">YKERVSVKSYVGDIVDIASVKSAFSGVDCVIHCAALVSYQFPPDYEALNTANVTGTKNVVSLCLEMCVPRLGFHKYSGSHTYALFWEYVLGHFQPDREDSSAS</sequence>
<name>A0AAD7ZQ96_DIPPU</name>
<reference evidence="2" key="1">
    <citation type="journal article" date="2023" name="IScience">
        <title>Live-bearing cockroach genome reveals convergent evolutionary mechanisms linked to viviparity in insects and beyond.</title>
        <authorList>
            <person name="Fouks B."/>
            <person name="Harrison M.C."/>
            <person name="Mikhailova A.A."/>
            <person name="Marchal E."/>
            <person name="English S."/>
            <person name="Carruthers M."/>
            <person name="Jennings E.C."/>
            <person name="Chiamaka E.L."/>
            <person name="Frigard R.A."/>
            <person name="Pippel M."/>
            <person name="Attardo G.M."/>
            <person name="Benoit J.B."/>
            <person name="Bornberg-Bauer E."/>
            <person name="Tobe S.S."/>
        </authorList>
    </citation>
    <scope>NUCLEOTIDE SEQUENCE</scope>
    <source>
        <strain evidence="2">Stay&amp;Tobe</strain>
    </source>
</reference>
<dbReference type="InterPro" id="IPR036291">
    <property type="entry name" value="NAD(P)-bd_dom_sf"/>
</dbReference>
<feature type="non-terminal residue" evidence="2">
    <location>
        <position position="1"/>
    </location>
</feature>
<organism evidence="2 3">
    <name type="scientific">Diploptera punctata</name>
    <name type="common">Pacific beetle cockroach</name>
    <dbReference type="NCBI Taxonomy" id="6984"/>
    <lineage>
        <taxon>Eukaryota</taxon>
        <taxon>Metazoa</taxon>
        <taxon>Ecdysozoa</taxon>
        <taxon>Arthropoda</taxon>
        <taxon>Hexapoda</taxon>
        <taxon>Insecta</taxon>
        <taxon>Pterygota</taxon>
        <taxon>Neoptera</taxon>
        <taxon>Polyneoptera</taxon>
        <taxon>Dictyoptera</taxon>
        <taxon>Blattodea</taxon>
        <taxon>Blaberoidea</taxon>
        <taxon>Blaberidae</taxon>
        <taxon>Diplopterinae</taxon>
        <taxon>Diploptera</taxon>
    </lineage>
</organism>
<gene>
    <name evidence="2" type="ORF">L9F63_021755</name>
</gene>
<dbReference type="AlphaFoldDB" id="A0AAD7ZQ96"/>